<dbReference type="AlphaFoldDB" id="A0A2J6NQ00"/>
<feature type="domain" description="Lipoyl-binding" evidence="2">
    <location>
        <begin position="34"/>
        <end position="114"/>
    </location>
</feature>
<dbReference type="Proteomes" id="UP000239920">
    <property type="component" value="Unassembled WGS sequence"/>
</dbReference>
<dbReference type="EMBL" id="PNFV01000001">
    <property type="protein sequence ID" value="PMB83389.1"/>
    <property type="molecule type" value="Genomic_DNA"/>
</dbReference>
<protein>
    <recommendedName>
        <fullName evidence="2">Lipoyl-binding domain-containing protein</fullName>
    </recommendedName>
</protein>
<evidence type="ECO:0000313" key="4">
    <source>
        <dbReference type="Proteomes" id="UP000239920"/>
    </source>
</evidence>
<evidence type="ECO:0000256" key="1">
    <source>
        <dbReference type="ARBA" id="ARBA00022823"/>
    </source>
</evidence>
<dbReference type="InterPro" id="IPR033753">
    <property type="entry name" value="GCV_H/Fam206"/>
</dbReference>
<dbReference type="SUPFAM" id="SSF51230">
    <property type="entry name" value="Single hybrid motif"/>
    <property type="match status" value="1"/>
</dbReference>
<dbReference type="InterPro" id="IPR003016">
    <property type="entry name" value="2-oxoA_DH_lipoyl-BS"/>
</dbReference>
<accession>A0A2J6NQ00</accession>
<dbReference type="PROSITE" id="PS50968">
    <property type="entry name" value="BIOTINYL_LIPOYL"/>
    <property type="match status" value="1"/>
</dbReference>
<keyword evidence="1" id="KW-0450">Lipoyl</keyword>
<proteinExistence type="predicted"/>
<reference evidence="3 4" key="1">
    <citation type="submission" date="2017-09" db="EMBL/GenBank/DDBJ databases">
        <title>Bacterial strain isolated from the female urinary microbiota.</title>
        <authorList>
            <person name="Thomas-White K."/>
            <person name="Kumar N."/>
            <person name="Forster S."/>
            <person name="Putonti C."/>
            <person name="Lawley T."/>
            <person name="Wolfe A.J."/>
        </authorList>
    </citation>
    <scope>NUCLEOTIDE SEQUENCE [LARGE SCALE GENOMIC DNA]</scope>
    <source>
        <strain evidence="3 4">UMB0683</strain>
    </source>
</reference>
<dbReference type="PROSITE" id="PS00189">
    <property type="entry name" value="LIPOYL"/>
    <property type="match status" value="1"/>
</dbReference>
<sequence length="116" mass="13195">MWQKIVNWIKHLFKHQAPVHREKNGLWWREDNGLVKVGLASQVIDELGDITFLSTPQVDELVDKNDQLIDIEGGKAVETFKSPAKGKISRVYEDYQNDPSSLSKVTDPLLVEIKPA</sequence>
<evidence type="ECO:0000259" key="2">
    <source>
        <dbReference type="PROSITE" id="PS50968"/>
    </source>
</evidence>
<dbReference type="InterPro" id="IPR011053">
    <property type="entry name" value="Single_hybrid_motif"/>
</dbReference>
<gene>
    <name evidence="3" type="ORF">CK797_00935</name>
</gene>
<dbReference type="Pfam" id="PF01597">
    <property type="entry name" value="GCV_H"/>
    <property type="match status" value="1"/>
</dbReference>
<evidence type="ECO:0000313" key="3">
    <source>
        <dbReference type="EMBL" id="PMB83389.1"/>
    </source>
</evidence>
<dbReference type="RefSeq" id="WP_104687949.1">
    <property type="nucleotide sequence ID" value="NZ_JBKTHY010000003.1"/>
</dbReference>
<comment type="caution">
    <text evidence="3">The sequence shown here is derived from an EMBL/GenBank/DDBJ whole genome shotgun (WGS) entry which is preliminary data.</text>
</comment>
<name>A0A2J6NQ00_9LACO</name>
<dbReference type="Gene3D" id="2.40.50.100">
    <property type="match status" value="1"/>
</dbReference>
<organism evidence="3 4">
    <name type="scientific">Limosilactobacillus pontis</name>
    <dbReference type="NCBI Taxonomy" id="35787"/>
    <lineage>
        <taxon>Bacteria</taxon>
        <taxon>Bacillati</taxon>
        <taxon>Bacillota</taxon>
        <taxon>Bacilli</taxon>
        <taxon>Lactobacillales</taxon>
        <taxon>Lactobacillaceae</taxon>
        <taxon>Limosilactobacillus</taxon>
    </lineage>
</organism>
<dbReference type="OrthoDB" id="2316297at2"/>
<dbReference type="InterPro" id="IPR000089">
    <property type="entry name" value="Biotin_lipoyl"/>
</dbReference>